<name>A0A1I5ME91_9GAMM</name>
<evidence type="ECO:0000313" key="1">
    <source>
        <dbReference type="EMBL" id="SFP07839.1"/>
    </source>
</evidence>
<organism evidence="1 2">
    <name type="scientific">Enterovibrio norvegicus DSM 15893</name>
    <dbReference type="NCBI Taxonomy" id="1121869"/>
    <lineage>
        <taxon>Bacteria</taxon>
        <taxon>Pseudomonadati</taxon>
        <taxon>Pseudomonadota</taxon>
        <taxon>Gammaproteobacteria</taxon>
        <taxon>Vibrionales</taxon>
        <taxon>Vibrionaceae</taxon>
        <taxon>Enterovibrio</taxon>
    </lineage>
</organism>
<accession>A0A1I5ME91</accession>
<proteinExistence type="predicted"/>
<evidence type="ECO:0000313" key="2">
    <source>
        <dbReference type="Proteomes" id="UP000182692"/>
    </source>
</evidence>
<dbReference type="Proteomes" id="UP000182692">
    <property type="component" value="Unassembled WGS sequence"/>
</dbReference>
<sequence length="44" mass="4928">MGARYDKGRQLFCKSVGGLLGLVFVWSYCGSRTESAPNFLEQRV</sequence>
<gene>
    <name evidence="1" type="ORF">SAMN03084138_01288</name>
</gene>
<dbReference type="STRING" id="1121869.SAMN03084138_01288"/>
<dbReference type="EMBL" id="FOWR01000007">
    <property type="protein sequence ID" value="SFP07839.1"/>
    <property type="molecule type" value="Genomic_DNA"/>
</dbReference>
<dbReference type="AlphaFoldDB" id="A0A1I5ME91"/>
<protein>
    <submittedName>
        <fullName evidence="1">Uncharacterized protein</fullName>
    </submittedName>
</protein>
<reference evidence="1 2" key="1">
    <citation type="submission" date="2016-10" db="EMBL/GenBank/DDBJ databases">
        <authorList>
            <person name="de Groot N.N."/>
        </authorList>
    </citation>
    <scope>NUCLEOTIDE SEQUENCE [LARGE SCALE GENOMIC DNA]</scope>
    <source>
        <strain evidence="1 2">DSM 15893</strain>
    </source>
</reference>